<evidence type="ECO:0008006" key="3">
    <source>
        <dbReference type="Google" id="ProtNLM"/>
    </source>
</evidence>
<proteinExistence type="predicted"/>
<dbReference type="RefSeq" id="WP_092789407.1">
    <property type="nucleotide sequence ID" value="NZ_FOPC01000003.1"/>
</dbReference>
<gene>
    <name evidence="1" type="ORF">SAMN04487988_10310</name>
</gene>
<protein>
    <recommendedName>
        <fullName evidence="3">DUF1573 domain-containing protein</fullName>
    </recommendedName>
</protein>
<keyword evidence="2" id="KW-1185">Reference proteome</keyword>
<organism evidence="1 2">
    <name type="scientific">Algoriphagus hitonicola</name>
    <dbReference type="NCBI Taxonomy" id="435880"/>
    <lineage>
        <taxon>Bacteria</taxon>
        <taxon>Pseudomonadati</taxon>
        <taxon>Bacteroidota</taxon>
        <taxon>Cytophagia</taxon>
        <taxon>Cytophagales</taxon>
        <taxon>Cyclobacteriaceae</taxon>
        <taxon>Algoriphagus</taxon>
    </lineage>
</organism>
<sequence length="147" mass="16560">MKKYYSYLFFALSVLLLSYAIYHRFFKDDIYDPLEGVELTTVSISKRNINLGEVGKREEARGEFFVKNTGSNDLIITNVEVSCTCSSAALLDNKISPNDSISIKVNYNKKLPSYFYSDVLVHGNFPGSPEILSFEGIYNGNDLESPD</sequence>
<accession>A0A1I2R0A7</accession>
<dbReference type="STRING" id="435880.SAMN04487988_10310"/>
<dbReference type="AlphaFoldDB" id="A0A1I2R0A7"/>
<dbReference type="OrthoDB" id="1033173at2"/>
<evidence type="ECO:0000313" key="2">
    <source>
        <dbReference type="Proteomes" id="UP000199642"/>
    </source>
</evidence>
<evidence type="ECO:0000313" key="1">
    <source>
        <dbReference type="EMBL" id="SFG33992.1"/>
    </source>
</evidence>
<reference evidence="2" key="1">
    <citation type="submission" date="2016-10" db="EMBL/GenBank/DDBJ databases">
        <authorList>
            <person name="Varghese N."/>
            <person name="Submissions S."/>
        </authorList>
    </citation>
    <scope>NUCLEOTIDE SEQUENCE [LARGE SCALE GENOMIC DNA]</scope>
    <source>
        <strain evidence="2">DSM 19315</strain>
    </source>
</reference>
<dbReference type="Proteomes" id="UP000199642">
    <property type="component" value="Unassembled WGS sequence"/>
</dbReference>
<dbReference type="InterPro" id="IPR013783">
    <property type="entry name" value="Ig-like_fold"/>
</dbReference>
<dbReference type="EMBL" id="FOPC01000003">
    <property type="protein sequence ID" value="SFG33992.1"/>
    <property type="molecule type" value="Genomic_DNA"/>
</dbReference>
<name>A0A1I2R0A7_9BACT</name>
<dbReference type="PANTHER" id="PTHR37833:SF1">
    <property type="entry name" value="SIGNAL PEPTIDE PROTEIN"/>
    <property type="match status" value="1"/>
</dbReference>
<dbReference type="PANTHER" id="PTHR37833">
    <property type="entry name" value="LIPOPROTEIN-RELATED"/>
    <property type="match status" value="1"/>
</dbReference>
<dbReference type="Pfam" id="PF07610">
    <property type="entry name" value="DUF1573"/>
    <property type="match status" value="1"/>
</dbReference>
<dbReference type="Gene3D" id="2.60.40.10">
    <property type="entry name" value="Immunoglobulins"/>
    <property type="match status" value="1"/>
</dbReference>
<dbReference type="InterPro" id="IPR011467">
    <property type="entry name" value="DUF1573"/>
</dbReference>